<dbReference type="Pfam" id="PF03629">
    <property type="entry name" value="SASA"/>
    <property type="match status" value="1"/>
</dbReference>
<evidence type="ECO:0000313" key="3">
    <source>
        <dbReference type="EMBL" id="ANU74302.2"/>
    </source>
</evidence>
<organism evidence="3 4">
    <name type="scientific">Blautia pseudococcoides</name>
    <dbReference type="NCBI Taxonomy" id="1796616"/>
    <lineage>
        <taxon>Bacteria</taxon>
        <taxon>Bacillati</taxon>
        <taxon>Bacillota</taxon>
        <taxon>Clostridia</taxon>
        <taxon>Lachnospirales</taxon>
        <taxon>Lachnospiraceae</taxon>
        <taxon>Blautia</taxon>
    </lineage>
</organism>
<dbReference type="GO" id="GO:0001681">
    <property type="term" value="F:sialate O-acetylesterase activity"/>
    <property type="evidence" value="ECO:0007669"/>
    <property type="project" value="InterPro"/>
</dbReference>
<dbReference type="STRING" id="1796616.A4V09_00015"/>
<dbReference type="EMBL" id="CP015405">
    <property type="protein sequence ID" value="ANU74302.2"/>
    <property type="molecule type" value="Genomic_DNA"/>
</dbReference>
<dbReference type="SUPFAM" id="SSF52266">
    <property type="entry name" value="SGNH hydrolase"/>
    <property type="match status" value="1"/>
</dbReference>
<dbReference type="GO" id="GO:0005975">
    <property type="term" value="P:carbohydrate metabolic process"/>
    <property type="evidence" value="ECO:0007669"/>
    <property type="project" value="TreeGrafter"/>
</dbReference>
<dbReference type="Gene3D" id="2.60.120.260">
    <property type="entry name" value="Galactose-binding domain-like"/>
    <property type="match status" value="1"/>
</dbReference>
<dbReference type="Gene3D" id="3.40.50.1110">
    <property type="entry name" value="SGNH hydrolase"/>
    <property type="match status" value="2"/>
</dbReference>
<name>A0A1C7I7U5_9FIRM</name>
<dbReference type="PANTHER" id="PTHR22901">
    <property type="entry name" value="SIALATE O-ACETYLESTERASE"/>
    <property type="match status" value="1"/>
</dbReference>
<gene>
    <name evidence="3" type="ORF">A4V09_00015</name>
</gene>
<evidence type="ECO:0000259" key="2">
    <source>
        <dbReference type="Pfam" id="PF03629"/>
    </source>
</evidence>
<dbReference type="OrthoDB" id="9795554at2"/>
<proteinExistence type="predicted"/>
<dbReference type="InterPro" id="IPR039329">
    <property type="entry name" value="SIAE"/>
</dbReference>
<keyword evidence="1" id="KW-0378">Hydrolase</keyword>
<keyword evidence="4" id="KW-1185">Reference proteome</keyword>
<dbReference type="SUPFAM" id="SSF49785">
    <property type="entry name" value="Galactose-binding domain-like"/>
    <property type="match status" value="1"/>
</dbReference>
<dbReference type="InterPro" id="IPR036514">
    <property type="entry name" value="SGNH_hydro_sf"/>
</dbReference>
<dbReference type="AlphaFoldDB" id="A0A1C7I7U5"/>
<evidence type="ECO:0000313" key="4">
    <source>
        <dbReference type="Proteomes" id="UP000092574"/>
    </source>
</evidence>
<sequence length="668" mass="76071">MYLFRSVHLLHRPAGNNRRSAFENYSGKRFLGRRLCMAGQLRFPLLFSAGCVLQQGEETRIWGWCRPGTEVSLRLDRHRERTVSDDWGNFEVLLKGLIPGGPYVLYAETSDGEEQRIGGIYVGDVYVCAGQSNMELPMRRVRARFPEEYENGGAPQVHLYKVEGKYDFSGPLKDHVRAGWQICTTDSLDEASAFSYFFGKYIQEARRMPVGIINLSLGGTPVEAWMSETGLARHPGYLRLREQYQKDGRLCLAAGQQEEGEKAWQEKILRKEQEGEHDVWKKIVLPAYLEEESCWDQALRDFCGCIWLRRRFQASKEWEGRECLLRFGTMTDSDRIYINGVLVGETEYCYPPRRYPIPEGLLRTGENEIAVRLVCRNGKGRVTPGKPYDLIPGRYIRGGDMKEEPGERIDLSGEWEYQIRAVLEPAPEQVFLNRGPTGLFHGMVSPCLPYMVKGVVWYQGESNDCHPKVYRELLADMIEDWRRQWRQEELPFVIVQLPGCGVDIAGGEAWPVIREAQRQAGRLPLTAVTVNLDIGEENDLHPLDKKTAAFRASLAVRSMVYKETLVSKGPEPEAYRVENGQVILSFDTQDGEEITTWDGESPSEFEVAGCDGRYYRGYGKTEGKTVTVYAEAVERPYHIRYAWSSAPKKGLLCSKSGLTAGPFVWDLE</sequence>
<dbReference type="KEGG" id="byl:A4V09_00015"/>
<dbReference type="PANTHER" id="PTHR22901:SF0">
    <property type="entry name" value="SIALATE O-ACETYLESTERASE"/>
    <property type="match status" value="1"/>
</dbReference>
<evidence type="ECO:0000256" key="1">
    <source>
        <dbReference type="ARBA" id="ARBA00022801"/>
    </source>
</evidence>
<protein>
    <recommendedName>
        <fullName evidence="2">Sialate O-acetylesterase domain-containing protein</fullName>
    </recommendedName>
</protein>
<dbReference type="InterPro" id="IPR005181">
    <property type="entry name" value="SASA"/>
</dbReference>
<dbReference type="InterPro" id="IPR008979">
    <property type="entry name" value="Galactose-bd-like_sf"/>
</dbReference>
<dbReference type="Proteomes" id="UP000092574">
    <property type="component" value="Chromosome"/>
</dbReference>
<accession>A0A1C7I7U5</accession>
<feature type="domain" description="Sialate O-acetylesterase" evidence="2">
    <location>
        <begin position="451"/>
        <end position="541"/>
    </location>
</feature>
<reference evidence="3" key="1">
    <citation type="submission" date="2017-04" db="EMBL/GenBank/DDBJ databases">
        <title>Complete Genome Sequences of Twelve Strains of a Stable Defined Moderately Diverse Mouse Microbiota 2 (sDMDMm2).</title>
        <authorList>
            <person name="Uchimura Y."/>
            <person name="Wyss M."/>
            <person name="Brugiroux S."/>
            <person name="Limenitakis J.P."/>
            <person name="Stecher B."/>
            <person name="McCoy K.D."/>
            <person name="Macpherson A.J."/>
        </authorList>
    </citation>
    <scope>NUCLEOTIDE SEQUENCE</scope>
    <source>
        <strain evidence="3">YL58</strain>
    </source>
</reference>